<dbReference type="SUPFAM" id="SSF53756">
    <property type="entry name" value="UDP-Glycosyltransferase/glycogen phosphorylase"/>
    <property type="match status" value="1"/>
</dbReference>
<evidence type="ECO:0008006" key="2">
    <source>
        <dbReference type="Google" id="ProtNLM"/>
    </source>
</evidence>
<dbReference type="AlphaFoldDB" id="A0A645HTX6"/>
<organism evidence="1">
    <name type="scientific">bioreactor metagenome</name>
    <dbReference type="NCBI Taxonomy" id="1076179"/>
    <lineage>
        <taxon>unclassified sequences</taxon>
        <taxon>metagenomes</taxon>
        <taxon>ecological metagenomes</taxon>
    </lineage>
</organism>
<accession>A0A645HTX6</accession>
<reference evidence="1" key="1">
    <citation type="submission" date="2019-08" db="EMBL/GenBank/DDBJ databases">
        <authorList>
            <person name="Kucharzyk K."/>
            <person name="Murdoch R.W."/>
            <person name="Higgins S."/>
            <person name="Loffler F."/>
        </authorList>
    </citation>
    <scope>NUCLEOTIDE SEQUENCE</scope>
</reference>
<name>A0A645HTX6_9ZZZZ</name>
<comment type="caution">
    <text evidence="1">The sequence shown here is derived from an EMBL/GenBank/DDBJ whole genome shotgun (WGS) entry which is preliminary data.</text>
</comment>
<gene>
    <name evidence="1" type="ORF">SDC9_189984</name>
</gene>
<sequence length="70" mass="7959">MQDLFDANAMLTVTSRTDKALADGILKLLEKKWDKETIKRHAGNFSLEKMAAQYIAVYAEQINKENTGNR</sequence>
<protein>
    <recommendedName>
        <fullName evidence="2">Glycosyl transferase family 1 domain-containing protein</fullName>
    </recommendedName>
</protein>
<dbReference type="EMBL" id="VSSQ01100149">
    <property type="protein sequence ID" value="MPN42427.1"/>
    <property type="molecule type" value="Genomic_DNA"/>
</dbReference>
<evidence type="ECO:0000313" key="1">
    <source>
        <dbReference type="EMBL" id="MPN42427.1"/>
    </source>
</evidence>
<proteinExistence type="predicted"/>